<dbReference type="SMART" id="SM00530">
    <property type="entry name" value="HTH_XRE"/>
    <property type="match status" value="1"/>
</dbReference>
<comment type="caution">
    <text evidence="2">The sequence shown here is derived from an EMBL/GenBank/DDBJ whole genome shotgun (WGS) entry which is preliminary data.</text>
</comment>
<proteinExistence type="predicted"/>
<accession>A0A1V4AB43</accession>
<gene>
    <name evidence="2" type="ORF">B1H18_10820</name>
</gene>
<dbReference type="InterPro" id="IPR010982">
    <property type="entry name" value="Lambda_DNA-bd_dom_sf"/>
</dbReference>
<dbReference type="SUPFAM" id="SSF47413">
    <property type="entry name" value="lambda repressor-like DNA-binding domains"/>
    <property type="match status" value="1"/>
</dbReference>
<name>A0A1V4AB43_9ACTN</name>
<sequence>MARSAQQVNWEFFGEVLKKRREAAKLTQTELGERVFVSAGYISQFESGIRKPQLDIAIAIDRALQTDDLFEHMCRKLINKDRLPTYFANVPDLEAMATRICEVSPTLMPGLLQIPDYIRAVILSGNPLATDELIEDVVSTRTDRQSILEDATRPLYWVFLHETVLRIRLGGSATMAAQLAHVAKRIRDRHLIVQIIPTEAGGYAAMQGNTLLMEFEDAPPTLYTETSYWGALIDDPLVVKQAYRRYDLLRAVALSPEASLALIDSAAEDYRRCASAS</sequence>
<dbReference type="AlphaFoldDB" id="A0A1V4AB43"/>
<dbReference type="InterPro" id="IPR043917">
    <property type="entry name" value="DUF5753"/>
</dbReference>
<evidence type="ECO:0000313" key="3">
    <source>
        <dbReference type="Proteomes" id="UP000190539"/>
    </source>
</evidence>
<dbReference type="Pfam" id="PF19054">
    <property type="entry name" value="DUF5753"/>
    <property type="match status" value="1"/>
</dbReference>
<dbReference type="Gene3D" id="1.10.260.40">
    <property type="entry name" value="lambda repressor-like DNA-binding domains"/>
    <property type="match status" value="1"/>
</dbReference>
<dbReference type="RefSeq" id="WP_077967114.1">
    <property type="nucleotide sequence ID" value="NZ_MVFC01000006.1"/>
</dbReference>
<organism evidence="2 3">
    <name type="scientific">Streptomyces tsukubensis</name>
    <dbReference type="NCBI Taxonomy" id="83656"/>
    <lineage>
        <taxon>Bacteria</taxon>
        <taxon>Bacillati</taxon>
        <taxon>Actinomycetota</taxon>
        <taxon>Actinomycetes</taxon>
        <taxon>Kitasatosporales</taxon>
        <taxon>Streptomycetaceae</taxon>
        <taxon>Streptomyces</taxon>
    </lineage>
</organism>
<dbReference type="InterPro" id="IPR001387">
    <property type="entry name" value="Cro/C1-type_HTH"/>
</dbReference>
<dbReference type="Proteomes" id="UP000190539">
    <property type="component" value="Unassembled WGS sequence"/>
</dbReference>
<dbReference type="EMBL" id="MVFC01000006">
    <property type="protein sequence ID" value="OON80868.1"/>
    <property type="molecule type" value="Genomic_DNA"/>
</dbReference>
<evidence type="ECO:0000313" key="2">
    <source>
        <dbReference type="EMBL" id="OON80868.1"/>
    </source>
</evidence>
<evidence type="ECO:0000259" key="1">
    <source>
        <dbReference type="PROSITE" id="PS50943"/>
    </source>
</evidence>
<dbReference type="GO" id="GO:0003677">
    <property type="term" value="F:DNA binding"/>
    <property type="evidence" value="ECO:0007669"/>
    <property type="project" value="InterPro"/>
</dbReference>
<dbReference type="STRING" id="83656.B1H18_10820"/>
<reference evidence="2 3" key="1">
    <citation type="submission" date="2017-02" db="EMBL/GenBank/DDBJ databases">
        <title>Draft Genome Sequence of Streptomyces tsukubaensis F601, a Producer of the immunosuppressant tacrolimus FK506.</title>
        <authorList>
            <person name="Zong G."/>
            <person name="Zhong C."/>
            <person name="Fu J."/>
            <person name="Qin R."/>
            <person name="Cao G."/>
        </authorList>
    </citation>
    <scope>NUCLEOTIDE SEQUENCE [LARGE SCALE GENOMIC DNA]</scope>
    <source>
        <strain evidence="2 3">F601</strain>
    </source>
</reference>
<keyword evidence="3" id="KW-1185">Reference proteome</keyword>
<dbReference type="Pfam" id="PF01381">
    <property type="entry name" value="HTH_3"/>
    <property type="match status" value="1"/>
</dbReference>
<dbReference type="CDD" id="cd00093">
    <property type="entry name" value="HTH_XRE"/>
    <property type="match status" value="1"/>
</dbReference>
<dbReference type="PROSITE" id="PS50943">
    <property type="entry name" value="HTH_CROC1"/>
    <property type="match status" value="1"/>
</dbReference>
<protein>
    <submittedName>
        <fullName evidence="2">Transcriptional regulator</fullName>
    </submittedName>
</protein>
<feature type="domain" description="HTH cro/C1-type" evidence="1">
    <location>
        <begin position="17"/>
        <end position="69"/>
    </location>
</feature>